<evidence type="ECO:0000313" key="2">
    <source>
        <dbReference type="EMBL" id="EXJ09421.1"/>
    </source>
</evidence>
<protein>
    <submittedName>
        <fullName evidence="2">Uncharacterized protein</fullName>
    </submittedName>
</protein>
<reference evidence="3" key="1">
    <citation type="submission" date="2012-11" db="EMBL/GenBank/DDBJ databases">
        <authorList>
            <person name="Singh A."/>
            <person name="Pinnaka A.K."/>
            <person name="Vaidya B."/>
        </authorList>
    </citation>
    <scope>NUCLEOTIDE SEQUENCE [LARGE SCALE GENOMIC DNA]</scope>
    <source>
        <strain evidence="3">AK23</strain>
    </source>
</reference>
<dbReference type="EMBL" id="AONB01000024">
    <property type="protein sequence ID" value="EXJ09421.1"/>
    <property type="molecule type" value="Genomic_DNA"/>
</dbReference>
<comment type="caution">
    <text evidence="2">The sequence shown here is derived from an EMBL/GenBank/DDBJ whole genome shotgun (WGS) entry which is preliminary data.</text>
</comment>
<reference evidence="2 3" key="2">
    <citation type="journal article" date="2015" name="Syst. Appl. Microbiol.">
        <title>Nitrincola nitratireducens sp. nov. isolated from a haloalkaline crater lake.</title>
        <authorList>
            <person name="Singh A."/>
            <person name="Vaidya B."/>
            <person name="Tanuku N.R."/>
            <person name="Pinnaka A.K."/>
        </authorList>
    </citation>
    <scope>NUCLEOTIDE SEQUENCE [LARGE SCALE GENOMIC DNA]</scope>
    <source>
        <strain evidence="2 3">AK23</strain>
    </source>
</reference>
<proteinExistence type="predicted"/>
<feature type="chain" id="PRO_5004929830" evidence="1">
    <location>
        <begin position="23"/>
        <end position="153"/>
    </location>
</feature>
<dbReference type="STRING" id="1229521.D791_03580"/>
<dbReference type="Proteomes" id="UP000019464">
    <property type="component" value="Unassembled WGS sequence"/>
</dbReference>
<sequence length="153" mass="16715">MSCINLAISVCSLLAAIASAIAAWKSATSAKTANTLAKEALTKRAQSELFLKVLLELAHIHRLMTDFINNDNNDADFSMVFDGKAAAELLPLLKELDALSPKLRTAFKEDASLADLLKRMSSQGYSTSTDDLMLLQNMIDLLQNSQRKELSNP</sequence>
<evidence type="ECO:0000313" key="3">
    <source>
        <dbReference type="Proteomes" id="UP000019464"/>
    </source>
</evidence>
<name>W9UXI6_9GAMM</name>
<dbReference type="RefSeq" id="WP_036513929.1">
    <property type="nucleotide sequence ID" value="NZ_AONB01000024.1"/>
</dbReference>
<feature type="signal peptide" evidence="1">
    <location>
        <begin position="1"/>
        <end position="22"/>
    </location>
</feature>
<organism evidence="2 3">
    <name type="scientific">Nitrincola nitratireducens</name>
    <dbReference type="NCBI Taxonomy" id="1229521"/>
    <lineage>
        <taxon>Bacteria</taxon>
        <taxon>Pseudomonadati</taxon>
        <taxon>Pseudomonadota</taxon>
        <taxon>Gammaproteobacteria</taxon>
        <taxon>Oceanospirillales</taxon>
        <taxon>Oceanospirillaceae</taxon>
        <taxon>Nitrincola</taxon>
    </lineage>
</organism>
<dbReference type="AlphaFoldDB" id="W9UXI6"/>
<dbReference type="OrthoDB" id="9868348at2"/>
<keyword evidence="3" id="KW-1185">Reference proteome</keyword>
<gene>
    <name evidence="2" type="ORF">D791_03580</name>
</gene>
<evidence type="ECO:0000256" key="1">
    <source>
        <dbReference type="SAM" id="SignalP"/>
    </source>
</evidence>
<keyword evidence="1" id="KW-0732">Signal</keyword>
<accession>W9UXI6</accession>